<evidence type="ECO:0000256" key="3">
    <source>
        <dbReference type="ARBA" id="ARBA00008737"/>
    </source>
</evidence>
<dbReference type="PATRIC" id="fig|281456.6.peg.3241"/>
<sequence>MILDSILKEKKQEVKLAKTLKSMTEMKQSLAALPPARSLVKALDNRPAMGLIAEIKKGSPSKGIIRADFDPVEIAKIYTASGAAAISILTDEKFFFGSSAYLQAVRKVTDLPLLRKDFIIDPWQVYESRCLGADLILLIAAALDDKMLPELFDLATELGMECLVEIHSEEEYERVKGLPLHLLGINNRDLQTFHTDLNTTVNLCGKIRDSKGCKIVSESGIKNGNDVKFLKSHGVDAVLVGESLMREKDIRQKVLELLGWEGVA</sequence>
<dbReference type="Gene3D" id="3.20.20.70">
    <property type="entry name" value="Aldolase class I"/>
    <property type="match status" value="1"/>
</dbReference>
<evidence type="ECO:0000256" key="1">
    <source>
        <dbReference type="ARBA" id="ARBA00001633"/>
    </source>
</evidence>
<name>A0A0L6VYW2_9FIRM</name>
<keyword evidence="5 9" id="KW-0210">Decarboxylase</keyword>
<keyword evidence="4 9" id="KW-0028">Amino-acid biosynthesis</keyword>
<dbReference type="InterPro" id="IPR045186">
    <property type="entry name" value="Indole-3-glycerol_P_synth"/>
</dbReference>
<evidence type="ECO:0000256" key="2">
    <source>
        <dbReference type="ARBA" id="ARBA00004696"/>
    </source>
</evidence>
<dbReference type="HAMAP" id="MF_00134_B">
    <property type="entry name" value="IGPS_B"/>
    <property type="match status" value="1"/>
</dbReference>
<dbReference type="Proteomes" id="UP000037175">
    <property type="component" value="Unassembled WGS sequence"/>
</dbReference>
<dbReference type="GO" id="GO:0004640">
    <property type="term" value="F:phosphoribosylanthranilate isomerase activity"/>
    <property type="evidence" value="ECO:0007669"/>
    <property type="project" value="TreeGrafter"/>
</dbReference>
<evidence type="ECO:0000256" key="6">
    <source>
        <dbReference type="ARBA" id="ARBA00022822"/>
    </source>
</evidence>
<dbReference type="UniPathway" id="UPA00035">
    <property type="reaction ID" value="UER00043"/>
</dbReference>
<dbReference type="RefSeq" id="WP_052219033.1">
    <property type="nucleotide sequence ID" value="NZ_LGTE01000034.1"/>
</dbReference>
<evidence type="ECO:0000256" key="8">
    <source>
        <dbReference type="ARBA" id="ARBA00023239"/>
    </source>
</evidence>
<evidence type="ECO:0000313" key="12">
    <source>
        <dbReference type="Proteomes" id="UP000037175"/>
    </source>
</evidence>
<dbReference type="FunFam" id="3.20.20.70:FF:000024">
    <property type="entry name" value="Indole-3-glycerol phosphate synthase"/>
    <property type="match status" value="1"/>
</dbReference>
<dbReference type="GO" id="GO:0004425">
    <property type="term" value="F:indole-3-glycerol-phosphate synthase activity"/>
    <property type="evidence" value="ECO:0007669"/>
    <property type="project" value="UniProtKB-UniRule"/>
</dbReference>
<dbReference type="GO" id="GO:0000162">
    <property type="term" value="P:L-tryptophan biosynthetic process"/>
    <property type="evidence" value="ECO:0007669"/>
    <property type="project" value="UniProtKB-UniRule"/>
</dbReference>
<dbReference type="EC" id="4.1.1.48" evidence="9"/>
<dbReference type="EMBL" id="LGTE01000034">
    <property type="protein sequence ID" value="KNZ68353.1"/>
    <property type="molecule type" value="Genomic_DNA"/>
</dbReference>
<keyword evidence="8 9" id="KW-0456">Lyase</keyword>
<dbReference type="SUPFAM" id="SSF51366">
    <property type="entry name" value="Ribulose-phoshate binding barrel"/>
    <property type="match status" value="1"/>
</dbReference>
<dbReference type="AlphaFoldDB" id="A0A0L6VYW2"/>
<keyword evidence="12" id="KW-1185">Reference proteome</keyword>
<evidence type="ECO:0000256" key="5">
    <source>
        <dbReference type="ARBA" id="ARBA00022793"/>
    </source>
</evidence>
<dbReference type="CDD" id="cd00331">
    <property type="entry name" value="IGPS"/>
    <property type="match status" value="1"/>
</dbReference>
<feature type="domain" description="Indole-3-glycerol phosphate synthase" evidence="10">
    <location>
        <begin position="3"/>
        <end position="257"/>
    </location>
</feature>
<dbReference type="Pfam" id="PF00218">
    <property type="entry name" value="IGPS"/>
    <property type="match status" value="1"/>
</dbReference>
<comment type="caution">
    <text evidence="11">The sequence shown here is derived from an EMBL/GenBank/DDBJ whole genome shotgun (WGS) entry which is preliminary data.</text>
</comment>
<evidence type="ECO:0000256" key="9">
    <source>
        <dbReference type="HAMAP-Rule" id="MF_00134"/>
    </source>
</evidence>
<comment type="pathway">
    <text evidence="2 9">Amino-acid biosynthesis; L-tryptophan biosynthesis; L-tryptophan from chorismate: step 4/5.</text>
</comment>
<proteinExistence type="inferred from homology"/>
<reference evidence="12" key="1">
    <citation type="submission" date="2015-07" db="EMBL/GenBank/DDBJ databases">
        <title>Complete Genome of Thermincola ferriacetica strain Z-0001T.</title>
        <authorList>
            <person name="Lusk B."/>
            <person name="Badalamenti J.P."/>
            <person name="Parameswaran P."/>
            <person name="Bond D.R."/>
            <person name="Torres C.I."/>
        </authorList>
    </citation>
    <scope>NUCLEOTIDE SEQUENCE [LARGE SCALE GENOMIC DNA]</scope>
    <source>
        <strain evidence="12">Z-0001</strain>
    </source>
</reference>
<dbReference type="NCBIfam" id="NF001377">
    <property type="entry name" value="PRK00278.2-4"/>
    <property type="match status" value="1"/>
</dbReference>
<gene>
    <name evidence="9" type="primary">trpC</name>
    <name evidence="11" type="ORF">Tfer_3092</name>
</gene>
<evidence type="ECO:0000259" key="10">
    <source>
        <dbReference type="Pfam" id="PF00218"/>
    </source>
</evidence>
<dbReference type="InterPro" id="IPR013785">
    <property type="entry name" value="Aldolase_TIM"/>
</dbReference>
<dbReference type="InterPro" id="IPR013798">
    <property type="entry name" value="Indole-3-glycerol_P_synth_dom"/>
</dbReference>
<evidence type="ECO:0000256" key="4">
    <source>
        <dbReference type="ARBA" id="ARBA00022605"/>
    </source>
</evidence>
<dbReference type="PANTHER" id="PTHR22854:SF2">
    <property type="entry name" value="INDOLE-3-GLYCEROL-PHOSPHATE SYNTHASE"/>
    <property type="match status" value="1"/>
</dbReference>
<evidence type="ECO:0000256" key="7">
    <source>
        <dbReference type="ARBA" id="ARBA00023141"/>
    </source>
</evidence>
<evidence type="ECO:0000313" key="11">
    <source>
        <dbReference type="EMBL" id="KNZ68353.1"/>
    </source>
</evidence>
<protein>
    <recommendedName>
        <fullName evidence="9">Indole-3-glycerol phosphate synthase</fullName>
        <shortName evidence="9">IGPS</shortName>
        <ecNumber evidence="9">4.1.1.48</ecNumber>
    </recommendedName>
</protein>
<comment type="catalytic activity">
    <reaction evidence="1 9">
        <text>1-(2-carboxyphenylamino)-1-deoxy-D-ribulose 5-phosphate + H(+) = (1S,2R)-1-C-(indol-3-yl)glycerol 3-phosphate + CO2 + H2O</text>
        <dbReference type="Rhea" id="RHEA:23476"/>
        <dbReference type="ChEBI" id="CHEBI:15377"/>
        <dbReference type="ChEBI" id="CHEBI:15378"/>
        <dbReference type="ChEBI" id="CHEBI:16526"/>
        <dbReference type="ChEBI" id="CHEBI:58613"/>
        <dbReference type="ChEBI" id="CHEBI:58866"/>
        <dbReference type="EC" id="4.1.1.48"/>
    </reaction>
</comment>
<dbReference type="PANTHER" id="PTHR22854">
    <property type="entry name" value="TRYPTOPHAN BIOSYNTHESIS PROTEIN"/>
    <property type="match status" value="1"/>
</dbReference>
<keyword evidence="6 9" id="KW-0822">Tryptophan biosynthesis</keyword>
<organism evidence="11 12">
    <name type="scientific">Thermincola ferriacetica</name>
    <dbReference type="NCBI Taxonomy" id="281456"/>
    <lineage>
        <taxon>Bacteria</taxon>
        <taxon>Bacillati</taxon>
        <taxon>Bacillota</taxon>
        <taxon>Clostridia</taxon>
        <taxon>Eubacteriales</taxon>
        <taxon>Thermincolaceae</taxon>
        <taxon>Thermincola</taxon>
    </lineage>
</organism>
<comment type="similarity">
    <text evidence="3 9">Belongs to the TrpC family.</text>
</comment>
<dbReference type="InterPro" id="IPR011060">
    <property type="entry name" value="RibuloseP-bd_barrel"/>
</dbReference>
<accession>A0A0L6VYW2</accession>
<keyword evidence="7 9" id="KW-0057">Aromatic amino acid biosynthesis</keyword>